<comment type="catalytic activity">
    <reaction evidence="25">
        <text>L-aspartate + ATP = 4-phospho-L-aspartate + ADP</text>
        <dbReference type="Rhea" id="RHEA:23776"/>
        <dbReference type="ChEBI" id="CHEBI:29991"/>
        <dbReference type="ChEBI" id="CHEBI:30616"/>
        <dbReference type="ChEBI" id="CHEBI:57535"/>
        <dbReference type="ChEBI" id="CHEBI:456216"/>
        <dbReference type="EC" id="2.7.2.4"/>
    </reaction>
    <physiologicalReaction direction="left-to-right" evidence="25">
        <dbReference type="Rhea" id="RHEA:23777"/>
    </physiologicalReaction>
</comment>
<dbReference type="EC" id="2.7.2.4" evidence="31"/>
<keyword evidence="16" id="KW-0067">ATP-binding</keyword>
<evidence type="ECO:0000256" key="8">
    <source>
        <dbReference type="ARBA" id="ARBA00010046"/>
    </source>
</evidence>
<dbReference type="SUPFAM" id="SSF55021">
    <property type="entry name" value="ACT-like"/>
    <property type="match status" value="2"/>
</dbReference>
<dbReference type="PANTHER" id="PTHR43070:SF3">
    <property type="entry name" value="HOMOSERINE DEHYDROGENASE"/>
    <property type="match status" value="1"/>
</dbReference>
<comment type="pathway">
    <text evidence="3">Amino-acid biosynthesis; L-methionine biosynthesis via de novo pathway; L-homoserine from L-aspartate: step 1/3.</text>
</comment>
<feature type="domain" description="Aspartokinase ACT" evidence="30">
    <location>
        <begin position="314"/>
        <end position="374"/>
    </location>
</feature>
<sequence length="813" mass="89487">MKVMKFGGTSVGSAANIANVKKIISGVNEPIVVVVSAFKSITDKLLTTSRLAAAGDYSYEREFREIVEQHVTVVCKLDISEPQREKLAVEVNKLLDELSNIFKGVFLINDLSPKTSDKIVSYGERLSTLIISYAFSDYEILDVTQLIKTDCAFGKHTPDMELSNKLIRNAFENSSKKVLVAGFISTCKTTGEITNLGRGGSDYTAAIFASALDANILEIWSDVDGFMSADPKVINNAHVIESLTFTEATELCNFGAKVIYPPTIFPVYHKNIPIRIKNTFKPDAPGTYISHDGETRKSKAMIKGISSISDSCLITVQGLGMVGIIGVNFRIFRALAKNGISVFLVSQASSENSTSIGVRSADANLAVRVLEEEFEKEISLGSINRVLLETELATVAIVGENMKYTPGIAGKLFETLGKSGISVIACAQGASEVNISFVIKNKYLRKALNSIHDSFFLSEYKALNLFIVGIGTVGGNLIEQIRQQQPKLMEQYALKLNVVGIARGRKALFCREGINLDNYKTELDEKGIPSSPEILRDGIINMNIFNAVFVDCTASEPVSQIYGDLMSQNISVVTANKVAASSAYDNYIKLKNTARERNIKFLFETNVGAGLPIINTMNSLINSGDKIVKIEAVLSGTLNFIFNTISKDIPFSKAIYLAKESGYSEPDPRIDLSGMDVVRKLVILTREAGYQVEQADVEKNLFVPQEYFNGTIEEFWANIRQLDSEFEERRKKLESEHKHLRFVAKYEKGKCEVGLQEVGQNHPFYDLEGSNNIIQITTERYNEYPMIIKGYGAGASVTAAGVFSDIISIANIR</sequence>
<dbReference type="Pfam" id="PF22468">
    <property type="entry name" value="ACT_9"/>
    <property type="match status" value="2"/>
</dbReference>
<feature type="domain" description="Aspartate/glutamate/uridylate kinase" evidence="27">
    <location>
        <begin position="2"/>
        <end position="278"/>
    </location>
</feature>
<comment type="similarity">
    <text evidence="7">In the C-terminal section; belongs to the homoserine dehydrogenase family.</text>
</comment>
<dbReference type="EC" id="1.1.1.3" evidence="31"/>
<dbReference type="CDD" id="cd04921">
    <property type="entry name" value="ACT_AKi-HSDH-ThrA-like_1"/>
    <property type="match status" value="1"/>
</dbReference>
<dbReference type="Pfam" id="PF00742">
    <property type="entry name" value="Homoserine_dh"/>
    <property type="match status" value="1"/>
</dbReference>
<keyword evidence="15 31" id="KW-0418">Kinase</keyword>
<feature type="domain" description="Homoserine dehydrogenase catalytic" evidence="28">
    <location>
        <begin position="612"/>
        <end position="807"/>
    </location>
</feature>
<evidence type="ECO:0000256" key="22">
    <source>
        <dbReference type="ARBA" id="ARBA00023167"/>
    </source>
</evidence>
<evidence type="ECO:0000256" key="20">
    <source>
        <dbReference type="ARBA" id="ARBA00023053"/>
    </source>
</evidence>
<keyword evidence="11 31" id="KW-0808">Transferase</keyword>
<comment type="pathway">
    <text evidence="6">Amino-acid biosynthesis; L-threonine biosynthesis; L-threonine from L-aspartate: step 1/5.</text>
</comment>
<evidence type="ECO:0000256" key="18">
    <source>
        <dbReference type="ARBA" id="ARBA00023002"/>
    </source>
</evidence>
<dbReference type="SUPFAM" id="SSF51735">
    <property type="entry name" value="NAD(P)-binding Rossmann-fold domains"/>
    <property type="match status" value="1"/>
</dbReference>
<comment type="catalytic activity">
    <reaction evidence="26">
        <text>L-homoserine + NADP(+) = L-aspartate 4-semialdehyde + NADPH + H(+)</text>
        <dbReference type="Rhea" id="RHEA:15761"/>
        <dbReference type="ChEBI" id="CHEBI:15378"/>
        <dbReference type="ChEBI" id="CHEBI:57476"/>
        <dbReference type="ChEBI" id="CHEBI:57783"/>
        <dbReference type="ChEBI" id="CHEBI:58349"/>
        <dbReference type="ChEBI" id="CHEBI:537519"/>
        <dbReference type="EC" id="1.1.1.3"/>
    </reaction>
    <physiologicalReaction direction="right-to-left" evidence="26">
        <dbReference type="Rhea" id="RHEA:15763"/>
    </physiologicalReaction>
</comment>
<protein>
    <submittedName>
        <fullName evidence="31">Bifunctional aspartate kinase/homoserine dehydrogenase I</fullName>
        <ecNumber evidence="31">1.1.1.3</ecNumber>
        <ecNumber evidence="31">2.7.2.4</ecNumber>
    </submittedName>
</protein>
<evidence type="ECO:0000256" key="21">
    <source>
        <dbReference type="ARBA" id="ARBA00023154"/>
    </source>
</evidence>
<comment type="pathway">
    <text evidence="5">Amino-acid biosynthesis; L-methionine biosynthesis via de novo pathway; L-homoserine from L-aspartate: step 3/3.</text>
</comment>
<dbReference type="PANTHER" id="PTHR43070">
    <property type="match status" value="1"/>
</dbReference>
<dbReference type="GO" id="GO:0004072">
    <property type="term" value="F:aspartate kinase activity"/>
    <property type="evidence" value="ECO:0007669"/>
    <property type="project" value="UniProtKB-EC"/>
</dbReference>
<accession>A0ABV9L1V6</accession>
<evidence type="ECO:0000256" key="11">
    <source>
        <dbReference type="ARBA" id="ARBA00022679"/>
    </source>
</evidence>
<comment type="pathway">
    <text evidence="2">Amino-acid biosynthesis; L-lysine biosynthesis via DAP pathway; (S)-tetrahydrodipicolinate from L-aspartate: step 1/4.</text>
</comment>
<proteinExistence type="inferred from homology"/>
<reference evidence="32" key="1">
    <citation type="journal article" date="2019" name="Int. J. Syst. Evol. Microbiol.">
        <title>The Global Catalogue of Microorganisms (GCM) 10K type strain sequencing project: providing services to taxonomists for standard genome sequencing and annotation.</title>
        <authorList>
            <consortium name="The Broad Institute Genomics Platform"/>
            <consortium name="The Broad Institute Genome Sequencing Center for Infectious Disease"/>
            <person name="Wu L."/>
            <person name="Ma J."/>
        </authorList>
    </citation>
    <scope>NUCLEOTIDE SEQUENCE [LARGE SCALE GENOMIC DNA]</scope>
    <source>
        <strain evidence="32">CCUG 66188</strain>
    </source>
</reference>
<dbReference type="PIRSF" id="PIRSF000727">
    <property type="entry name" value="ThrA"/>
    <property type="match status" value="1"/>
</dbReference>
<keyword evidence="10" id="KW-0028">Amino-acid biosynthesis</keyword>
<evidence type="ECO:0000256" key="7">
    <source>
        <dbReference type="ARBA" id="ARBA00007952"/>
    </source>
</evidence>
<evidence type="ECO:0000313" key="31">
    <source>
        <dbReference type="EMBL" id="MFC4676495.1"/>
    </source>
</evidence>
<dbReference type="Pfam" id="PF03447">
    <property type="entry name" value="NAD_binding_3"/>
    <property type="match status" value="1"/>
</dbReference>
<dbReference type="Gene3D" id="1.20.120.1320">
    <property type="entry name" value="Aspartokinase, catalytic domain"/>
    <property type="match status" value="1"/>
</dbReference>
<dbReference type="CDD" id="cd04892">
    <property type="entry name" value="ACT_AK-like_2"/>
    <property type="match status" value="1"/>
</dbReference>
<evidence type="ECO:0000313" key="32">
    <source>
        <dbReference type="Proteomes" id="UP001596023"/>
    </source>
</evidence>
<evidence type="ECO:0000256" key="23">
    <source>
        <dbReference type="ARBA" id="ARBA00023268"/>
    </source>
</evidence>
<comment type="pathway">
    <text evidence="4">Amino-acid biosynthesis; L-threonine biosynthesis; L-threonine from L-aspartate: step 3/5.</text>
</comment>
<evidence type="ECO:0000259" key="27">
    <source>
        <dbReference type="Pfam" id="PF00696"/>
    </source>
</evidence>
<dbReference type="Proteomes" id="UP001596023">
    <property type="component" value="Unassembled WGS sequence"/>
</dbReference>
<dbReference type="Gene3D" id="3.40.1160.10">
    <property type="entry name" value="Acetylglutamate kinase-like"/>
    <property type="match status" value="1"/>
</dbReference>
<dbReference type="CDD" id="cd04243">
    <property type="entry name" value="AAK_AK-HSDH-like"/>
    <property type="match status" value="1"/>
</dbReference>
<dbReference type="InterPro" id="IPR036393">
    <property type="entry name" value="AceGlu_kinase-like_sf"/>
</dbReference>
<evidence type="ECO:0000256" key="24">
    <source>
        <dbReference type="ARBA" id="ARBA00044938"/>
    </source>
</evidence>
<evidence type="ECO:0000256" key="17">
    <source>
        <dbReference type="ARBA" id="ARBA00022857"/>
    </source>
</evidence>
<evidence type="ECO:0000256" key="6">
    <source>
        <dbReference type="ARBA" id="ARBA00005139"/>
    </source>
</evidence>
<dbReference type="Gene3D" id="3.30.360.10">
    <property type="entry name" value="Dihydrodipicolinate Reductase, domain 2"/>
    <property type="match status" value="1"/>
</dbReference>
<evidence type="ECO:0000256" key="4">
    <source>
        <dbReference type="ARBA" id="ARBA00005056"/>
    </source>
</evidence>
<evidence type="ECO:0000256" key="25">
    <source>
        <dbReference type="ARBA" id="ARBA00048561"/>
    </source>
</evidence>
<evidence type="ECO:0000256" key="26">
    <source>
        <dbReference type="ARBA" id="ARBA00048841"/>
    </source>
</evidence>
<comment type="subunit">
    <text evidence="9">Homotetramer.</text>
</comment>
<keyword evidence="23" id="KW-0511">Multifunctional enzyme</keyword>
<evidence type="ECO:0000256" key="15">
    <source>
        <dbReference type="ARBA" id="ARBA00022777"/>
    </source>
</evidence>
<keyword evidence="19" id="KW-0520">NAD</keyword>
<keyword evidence="22" id="KW-0486">Methionine biosynthesis</keyword>
<dbReference type="InterPro" id="IPR049638">
    <property type="entry name" value="AK-HD"/>
</dbReference>
<evidence type="ECO:0000256" key="5">
    <source>
        <dbReference type="ARBA" id="ARBA00005062"/>
    </source>
</evidence>
<dbReference type="InterPro" id="IPR019811">
    <property type="entry name" value="HDH_CS"/>
</dbReference>
<gene>
    <name evidence="31" type="primary">thrA</name>
    <name evidence="31" type="ORF">ACFO6W_22695</name>
</gene>
<keyword evidence="21" id="KW-0457">Lysine biosynthesis</keyword>
<evidence type="ECO:0000259" key="28">
    <source>
        <dbReference type="Pfam" id="PF00742"/>
    </source>
</evidence>
<dbReference type="InterPro" id="IPR011147">
    <property type="entry name" value="Bifunc_Aspkin/hSer_DH"/>
</dbReference>
<dbReference type="NCBIfam" id="NF006959">
    <property type="entry name" value="PRK09436.1"/>
    <property type="match status" value="1"/>
</dbReference>
<dbReference type="InterPro" id="IPR045865">
    <property type="entry name" value="ACT-like_dom_sf"/>
</dbReference>
<evidence type="ECO:0000256" key="3">
    <source>
        <dbReference type="ARBA" id="ARBA00004986"/>
    </source>
</evidence>
<keyword evidence="17" id="KW-0521">NADP</keyword>
<dbReference type="EMBL" id="JBHSGN010000138">
    <property type="protein sequence ID" value="MFC4676495.1"/>
    <property type="molecule type" value="Genomic_DNA"/>
</dbReference>
<dbReference type="InterPro" id="IPR005106">
    <property type="entry name" value="Asp/hSer_DH_NAD-bd"/>
</dbReference>
<keyword evidence="12" id="KW-0791">Threonine biosynthesis</keyword>
<evidence type="ECO:0000256" key="12">
    <source>
        <dbReference type="ARBA" id="ARBA00022697"/>
    </source>
</evidence>
<name>A0ABV9L1V6_9BACT</name>
<evidence type="ECO:0000256" key="1">
    <source>
        <dbReference type="ARBA" id="ARBA00001920"/>
    </source>
</evidence>
<keyword evidence="18 31" id="KW-0560">Oxidoreductase</keyword>
<dbReference type="InterPro" id="IPR036291">
    <property type="entry name" value="NAD(P)-bd_dom_sf"/>
</dbReference>
<dbReference type="InterPro" id="IPR018042">
    <property type="entry name" value="Aspartate_kinase_CS"/>
</dbReference>
<evidence type="ECO:0000256" key="19">
    <source>
        <dbReference type="ARBA" id="ARBA00023027"/>
    </source>
</evidence>
<evidence type="ECO:0000256" key="14">
    <source>
        <dbReference type="ARBA" id="ARBA00022741"/>
    </source>
</evidence>
<dbReference type="SUPFAM" id="SSF55347">
    <property type="entry name" value="Glyceraldehyde-3-phosphate dehydrogenase-like, C-terminal domain"/>
    <property type="match status" value="1"/>
</dbReference>
<keyword evidence="20" id="KW-0915">Sodium</keyword>
<comment type="cofactor">
    <cofactor evidence="1">
        <name>a metal cation</name>
        <dbReference type="ChEBI" id="CHEBI:25213"/>
    </cofactor>
</comment>
<comment type="function">
    <text evidence="24">Bifunctional aspartate kinase and homoserine dehydrogenase that catalyzes the first and the third steps toward the synthesis of lysine, methionine and threonine from aspartate.</text>
</comment>
<dbReference type="NCBIfam" id="TIGR00657">
    <property type="entry name" value="asp_kinases"/>
    <property type="match status" value="1"/>
</dbReference>
<dbReference type="Pfam" id="PF00696">
    <property type="entry name" value="AA_kinase"/>
    <property type="match status" value="1"/>
</dbReference>
<dbReference type="PROSITE" id="PS01042">
    <property type="entry name" value="HOMOSER_DHGENASE"/>
    <property type="match status" value="1"/>
</dbReference>
<dbReference type="GO" id="GO:0004412">
    <property type="term" value="F:homoserine dehydrogenase activity"/>
    <property type="evidence" value="ECO:0007669"/>
    <property type="project" value="UniProtKB-EC"/>
</dbReference>
<dbReference type="Gene3D" id="3.40.50.720">
    <property type="entry name" value="NAD(P)-binding Rossmann-like Domain"/>
    <property type="match status" value="1"/>
</dbReference>
<evidence type="ECO:0000256" key="16">
    <source>
        <dbReference type="ARBA" id="ARBA00022840"/>
    </source>
</evidence>
<comment type="similarity">
    <text evidence="8">In the N-terminal section; belongs to the aspartokinase family.</text>
</comment>
<dbReference type="InterPro" id="IPR001341">
    <property type="entry name" value="Asp_kinase"/>
</dbReference>
<comment type="caution">
    <text evidence="31">The sequence shown here is derived from an EMBL/GenBank/DDBJ whole genome shotgun (WGS) entry which is preliminary data.</text>
</comment>
<evidence type="ECO:0000256" key="2">
    <source>
        <dbReference type="ARBA" id="ARBA00004766"/>
    </source>
</evidence>
<dbReference type="InterPro" id="IPR001048">
    <property type="entry name" value="Asp/Glu/Uridylate_kinase"/>
</dbReference>
<feature type="domain" description="Aspartokinase ACT" evidence="30">
    <location>
        <begin position="395"/>
        <end position="455"/>
    </location>
</feature>
<dbReference type="SUPFAM" id="SSF53633">
    <property type="entry name" value="Carbamate kinase-like"/>
    <property type="match status" value="1"/>
</dbReference>
<keyword evidence="14" id="KW-0547">Nucleotide-binding</keyword>
<dbReference type="RefSeq" id="WP_380000791.1">
    <property type="nucleotide sequence ID" value="NZ_JBHSGN010000138.1"/>
</dbReference>
<dbReference type="PROSITE" id="PS00324">
    <property type="entry name" value="ASPARTOKINASE"/>
    <property type="match status" value="1"/>
</dbReference>
<keyword evidence="32" id="KW-1185">Reference proteome</keyword>
<evidence type="ECO:0000256" key="9">
    <source>
        <dbReference type="ARBA" id="ARBA00011881"/>
    </source>
</evidence>
<evidence type="ECO:0000259" key="30">
    <source>
        <dbReference type="Pfam" id="PF22468"/>
    </source>
</evidence>
<evidence type="ECO:0000259" key="29">
    <source>
        <dbReference type="Pfam" id="PF03447"/>
    </source>
</evidence>
<feature type="domain" description="Aspartate/homoserine dehydrogenase NAD-binding" evidence="29">
    <location>
        <begin position="469"/>
        <end position="604"/>
    </location>
</feature>
<evidence type="ECO:0000256" key="10">
    <source>
        <dbReference type="ARBA" id="ARBA00022605"/>
    </source>
</evidence>
<dbReference type="InterPro" id="IPR054352">
    <property type="entry name" value="ACT_Aspartokinase"/>
</dbReference>
<dbReference type="Gene3D" id="3.30.2130.10">
    <property type="entry name" value="VC0802-like"/>
    <property type="match status" value="1"/>
</dbReference>
<organism evidence="31 32">
    <name type="scientific">Dysgonomonas termitidis</name>
    <dbReference type="NCBI Taxonomy" id="1516126"/>
    <lineage>
        <taxon>Bacteria</taxon>
        <taxon>Pseudomonadati</taxon>
        <taxon>Bacteroidota</taxon>
        <taxon>Bacteroidia</taxon>
        <taxon>Bacteroidales</taxon>
        <taxon>Dysgonomonadaceae</taxon>
        <taxon>Dysgonomonas</taxon>
    </lineage>
</organism>
<evidence type="ECO:0000256" key="13">
    <source>
        <dbReference type="ARBA" id="ARBA00022723"/>
    </source>
</evidence>
<dbReference type="InterPro" id="IPR042199">
    <property type="entry name" value="AsparK_Bifunc_asparK/hSer_DH"/>
</dbReference>
<dbReference type="InterPro" id="IPR001342">
    <property type="entry name" value="HDH_cat"/>
</dbReference>
<keyword evidence="13" id="KW-0479">Metal-binding</keyword>